<proteinExistence type="predicted"/>
<protein>
    <submittedName>
        <fullName evidence="2">Uncharacterized protein</fullName>
    </submittedName>
</protein>
<feature type="region of interest" description="Disordered" evidence="1">
    <location>
        <begin position="1"/>
        <end position="32"/>
    </location>
</feature>
<evidence type="ECO:0000313" key="2">
    <source>
        <dbReference type="EnsemblPlants" id="cds.evm.model.05.105"/>
    </source>
</evidence>
<reference evidence="2" key="2">
    <citation type="submission" date="2021-03" db="UniProtKB">
        <authorList>
            <consortium name="EnsemblPlants"/>
        </authorList>
    </citation>
    <scope>IDENTIFICATION</scope>
</reference>
<feature type="compositionally biased region" description="Polar residues" evidence="1">
    <location>
        <begin position="101"/>
        <end position="110"/>
    </location>
</feature>
<dbReference type="Gramene" id="evm.model.05.105">
    <property type="protein sequence ID" value="cds.evm.model.05.105"/>
    <property type="gene ID" value="evm.TU.05.105"/>
</dbReference>
<feature type="region of interest" description="Disordered" evidence="1">
    <location>
        <begin position="49"/>
        <end position="119"/>
    </location>
</feature>
<organism evidence="2 3">
    <name type="scientific">Cannabis sativa</name>
    <name type="common">Hemp</name>
    <name type="synonym">Marijuana</name>
    <dbReference type="NCBI Taxonomy" id="3483"/>
    <lineage>
        <taxon>Eukaryota</taxon>
        <taxon>Viridiplantae</taxon>
        <taxon>Streptophyta</taxon>
        <taxon>Embryophyta</taxon>
        <taxon>Tracheophyta</taxon>
        <taxon>Spermatophyta</taxon>
        <taxon>Magnoliopsida</taxon>
        <taxon>eudicotyledons</taxon>
        <taxon>Gunneridae</taxon>
        <taxon>Pentapetalae</taxon>
        <taxon>rosids</taxon>
        <taxon>fabids</taxon>
        <taxon>Rosales</taxon>
        <taxon>Cannabaceae</taxon>
        <taxon>Cannabis</taxon>
    </lineage>
</organism>
<sequence length="136" mass="15965">MSQIPKLYEWPRNLPRHNRDWQSRKTSPMKCKKHWRDYKPVCVKKMHSPEEDTLEEPIREENIPIKKFKPKDVGPFAPTKDKGKGIMGQPMNKPTHEVPRNNKNTSNYQPLQKKKATDAQGRGFPIYLGGRVFVEQ</sequence>
<dbReference type="EnsemblPlants" id="evm.model.05.105">
    <property type="protein sequence ID" value="cds.evm.model.05.105"/>
    <property type="gene ID" value="evm.TU.05.105"/>
</dbReference>
<evidence type="ECO:0000313" key="3">
    <source>
        <dbReference type="Proteomes" id="UP000596661"/>
    </source>
</evidence>
<dbReference type="EMBL" id="UZAU01000409">
    <property type="status" value="NOT_ANNOTATED_CDS"/>
    <property type="molecule type" value="Genomic_DNA"/>
</dbReference>
<accession>A0A803PJT0</accession>
<reference evidence="2" key="1">
    <citation type="submission" date="2018-11" db="EMBL/GenBank/DDBJ databases">
        <authorList>
            <person name="Grassa J C."/>
        </authorList>
    </citation>
    <scope>NUCLEOTIDE SEQUENCE [LARGE SCALE GENOMIC DNA]</scope>
</reference>
<dbReference type="Proteomes" id="UP000596661">
    <property type="component" value="Chromosome 5"/>
</dbReference>
<keyword evidence="3" id="KW-1185">Reference proteome</keyword>
<dbReference type="AlphaFoldDB" id="A0A803PJT0"/>
<name>A0A803PJT0_CANSA</name>
<evidence type="ECO:0000256" key="1">
    <source>
        <dbReference type="SAM" id="MobiDB-lite"/>
    </source>
</evidence>